<evidence type="ECO:0000256" key="6">
    <source>
        <dbReference type="SAM" id="Phobius"/>
    </source>
</evidence>
<accession>A0A1G4RVM9</accession>
<dbReference type="InterPro" id="IPR018076">
    <property type="entry name" value="T2SS_GspF_dom"/>
</dbReference>
<dbReference type="PANTHER" id="PTHR35007:SF2">
    <property type="entry name" value="PILUS ASSEMBLE PROTEIN"/>
    <property type="match status" value="1"/>
</dbReference>
<keyword evidence="4 6" id="KW-1133">Transmembrane helix</keyword>
<keyword evidence="2" id="KW-1003">Cell membrane</keyword>
<reference evidence="9" key="1">
    <citation type="submission" date="2016-10" db="EMBL/GenBank/DDBJ databases">
        <authorList>
            <person name="Varghese N."/>
            <person name="Submissions S."/>
        </authorList>
    </citation>
    <scope>NUCLEOTIDE SEQUENCE [LARGE SCALE GENOMIC DNA]</scope>
    <source>
        <strain evidence="9">CGMCC 1.3431</strain>
    </source>
</reference>
<comment type="subcellular location">
    <subcellularLocation>
        <location evidence="1">Cell membrane</location>
        <topology evidence="1">Multi-pass membrane protein</topology>
    </subcellularLocation>
</comment>
<evidence type="ECO:0000313" key="8">
    <source>
        <dbReference type="EMBL" id="SCW60139.1"/>
    </source>
</evidence>
<keyword evidence="3 6" id="KW-0812">Transmembrane</keyword>
<dbReference type="Proteomes" id="UP000199150">
    <property type="component" value="Unassembled WGS sequence"/>
</dbReference>
<evidence type="ECO:0000256" key="3">
    <source>
        <dbReference type="ARBA" id="ARBA00022692"/>
    </source>
</evidence>
<dbReference type="RefSeq" id="WP_090647503.1">
    <property type="nucleotide sequence ID" value="NZ_CBCRYE010000001.1"/>
</dbReference>
<protein>
    <submittedName>
        <fullName evidence="8">Tight adherence protein C</fullName>
    </submittedName>
</protein>
<evidence type="ECO:0000256" key="4">
    <source>
        <dbReference type="ARBA" id="ARBA00022989"/>
    </source>
</evidence>
<evidence type="ECO:0000256" key="2">
    <source>
        <dbReference type="ARBA" id="ARBA00022475"/>
    </source>
</evidence>
<evidence type="ECO:0000313" key="9">
    <source>
        <dbReference type="Proteomes" id="UP000199150"/>
    </source>
</evidence>
<evidence type="ECO:0000256" key="1">
    <source>
        <dbReference type="ARBA" id="ARBA00004651"/>
    </source>
</evidence>
<evidence type="ECO:0000259" key="7">
    <source>
        <dbReference type="Pfam" id="PF00482"/>
    </source>
</evidence>
<sequence>MLPVFDLIVQIVTFLSVFAGVLYARRAFESYLSINRRMGADDTLSAAAAPGTLIRSQTIRNRFLLWVQSATSLNDPKDAGKLRADLSQAGFEQPTAPVWYVICRFSLAIGLPLLMIGFFVLQGKPLSGLGAIVFPLVLCGIGLIVPRAFIDNRANARRTDLENEFPDSLDLMVVCVEAGLGLEAAFVRVAQEVTESHPRIAEEFGRLSNELNAGRSRADALRALADRVHVDSIKSFVALLIQSDALGVSIAQSLRTYSAEMRETRYMKAEEKAMRIPVLLTMPIVGCFMPVIVVALLLPPIIDAIRILGPALNGVK</sequence>
<feature type="transmembrane region" description="Helical" evidence="6">
    <location>
        <begin position="7"/>
        <end position="28"/>
    </location>
</feature>
<keyword evidence="9" id="KW-1185">Reference proteome</keyword>
<feature type="transmembrane region" description="Helical" evidence="6">
    <location>
        <begin position="276"/>
        <end position="298"/>
    </location>
</feature>
<feature type="transmembrane region" description="Helical" evidence="6">
    <location>
        <begin position="127"/>
        <end position="150"/>
    </location>
</feature>
<feature type="transmembrane region" description="Helical" evidence="6">
    <location>
        <begin position="98"/>
        <end position="121"/>
    </location>
</feature>
<gene>
    <name evidence="8" type="ORF">SAMN02927928_2117</name>
</gene>
<dbReference type="STRING" id="260084.SAMN02927928_2117"/>
<dbReference type="AlphaFoldDB" id="A0A1G4RVM9"/>
<feature type="domain" description="Type II secretion system protein GspF" evidence="7">
    <location>
        <begin position="169"/>
        <end position="297"/>
    </location>
</feature>
<evidence type="ECO:0000256" key="5">
    <source>
        <dbReference type="ARBA" id="ARBA00023136"/>
    </source>
</evidence>
<dbReference type="PANTHER" id="PTHR35007">
    <property type="entry name" value="INTEGRAL MEMBRANE PROTEIN-RELATED"/>
    <property type="match status" value="1"/>
</dbReference>
<dbReference type="OrthoDB" id="9810662at2"/>
<organism evidence="8 9">
    <name type="scientific">Asticcacaulis taihuensis</name>
    <dbReference type="NCBI Taxonomy" id="260084"/>
    <lineage>
        <taxon>Bacteria</taxon>
        <taxon>Pseudomonadati</taxon>
        <taxon>Pseudomonadota</taxon>
        <taxon>Alphaproteobacteria</taxon>
        <taxon>Caulobacterales</taxon>
        <taxon>Caulobacteraceae</taxon>
        <taxon>Asticcacaulis</taxon>
    </lineage>
</organism>
<dbReference type="EMBL" id="FMTS01000003">
    <property type="protein sequence ID" value="SCW60139.1"/>
    <property type="molecule type" value="Genomic_DNA"/>
</dbReference>
<keyword evidence="5 6" id="KW-0472">Membrane</keyword>
<dbReference type="Pfam" id="PF00482">
    <property type="entry name" value="T2SSF"/>
    <property type="match status" value="1"/>
</dbReference>
<dbReference type="GO" id="GO:0005886">
    <property type="term" value="C:plasma membrane"/>
    <property type="evidence" value="ECO:0007669"/>
    <property type="project" value="UniProtKB-SubCell"/>
</dbReference>
<name>A0A1G4RVM9_9CAUL</name>
<proteinExistence type="predicted"/>